<feature type="domain" description="FAD/NAD(P)-binding" evidence="9">
    <location>
        <begin position="4"/>
        <end position="58"/>
    </location>
</feature>
<organism evidence="10 11">
    <name type="scientific">Streptococcus suis 6407</name>
    <dbReference type="NCBI Taxonomy" id="1214179"/>
    <lineage>
        <taxon>Bacteria</taxon>
        <taxon>Bacillati</taxon>
        <taxon>Bacillota</taxon>
        <taxon>Bacilli</taxon>
        <taxon>Lactobacillales</taxon>
        <taxon>Streptococcaceae</taxon>
        <taxon>Streptococcus</taxon>
    </lineage>
</organism>
<dbReference type="PANTHER" id="PTHR43014">
    <property type="entry name" value="MERCURIC REDUCTASE"/>
    <property type="match status" value="1"/>
</dbReference>
<evidence type="ECO:0000256" key="7">
    <source>
        <dbReference type="ARBA" id="ARBA00023157"/>
    </source>
</evidence>
<evidence type="ECO:0000256" key="6">
    <source>
        <dbReference type="ARBA" id="ARBA00023002"/>
    </source>
</evidence>
<proteinExistence type="inferred from homology"/>
<dbReference type="Proteomes" id="UP000028185">
    <property type="component" value="Chromosome"/>
</dbReference>
<keyword evidence="3" id="KW-0285">Flavoprotein</keyword>
<evidence type="ECO:0000256" key="4">
    <source>
        <dbReference type="ARBA" id="ARBA00022827"/>
    </source>
</evidence>
<dbReference type="PRINTS" id="PR00411">
    <property type="entry name" value="PNDRDTASEI"/>
</dbReference>
<dbReference type="InterPro" id="IPR012999">
    <property type="entry name" value="Pyr_OxRdtase_I_AS"/>
</dbReference>
<evidence type="ECO:0000259" key="9">
    <source>
        <dbReference type="Pfam" id="PF07992"/>
    </source>
</evidence>
<dbReference type="RefSeq" id="WP_024381748.1">
    <property type="nucleotide sequence ID" value="NZ_ALLE01000034.1"/>
</dbReference>
<name>A0A075SCW6_STRSU</name>
<evidence type="ECO:0000256" key="8">
    <source>
        <dbReference type="ARBA" id="ARBA00023284"/>
    </source>
</evidence>
<keyword evidence="8" id="KW-0676">Redox-active center</keyword>
<dbReference type="SUPFAM" id="SSF51905">
    <property type="entry name" value="FAD/NAD(P)-binding domain"/>
    <property type="match status" value="1"/>
</dbReference>
<keyword evidence="5" id="KW-0521">NADP</keyword>
<dbReference type="Pfam" id="PF07992">
    <property type="entry name" value="Pyr_redox_2"/>
    <property type="match status" value="1"/>
</dbReference>
<protein>
    <recommendedName>
        <fullName evidence="9">FAD/NAD(P)-binding domain-containing protein</fullName>
    </recommendedName>
</protein>
<keyword evidence="6" id="KW-0560">Oxidoreductase</keyword>
<reference evidence="10 11" key="1">
    <citation type="journal article" date="2014" name="Genome Announc.">
        <title>Whole-Genome Sequence of Streptococcus suis Serotype 4 Reference Strain 6407.</title>
        <authorList>
            <person name="Wang K."/>
            <person name="Chen J."/>
            <person name="Yao H."/>
            <person name="Lu C."/>
        </authorList>
    </citation>
    <scope>NUCLEOTIDE SEQUENCE [LARGE SCALE GENOMIC DNA]</scope>
    <source>
        <strain evidence="10">6407</strain>
    </source>
</reference>
<dbReference type="GO" id="GO:0050660">
    <property type="term" value="F:flavin adenine dinucleotide binding"/>
    <property type="evidence" value="ECO:0007669"/>
    <property type="project" value="TreeGrafter"/>
</dbReference>
<keyword evidence="7" id="KW-1015">Disulfide bond</keyword>
<evidence type="ECO:0000256" key="3">
    <source>
        <dbReference type="ARBA" id="ARBA00022630"/>
    </source>
</evidence>
<accession>A0A075SCW6</accession>
<dbReference type="PROSITE" id="PS00076">
    <property type="entry name" value="PYRIDINE_REDOX_1"/>
    <property type="match status" value="1"/>
</dbReference>
<dbReference type="EMBL" id="CP008921">
    <property type="protein sequence ID" value="AIG43217.1"/>
    <property type="molecule type" value="Genomic_DNA"/>
</dbReference>
<comment type="cofactor">
    <cofactor evidence="1">
        <name>FAD</name>
        <dbReference type="ChEBI" id="CHEBI:57692"/>
    </cofactor>
</comment>
<dbReference type="GO" id="GO:0003955">
    <property type="term" value="F:NAD(P)H dehydrogenase (quinone) activity"/>
    <property type="evidence" value="ECO:0007669"/>
    <property type="project" value="TreeGrafter"/>
</dbReference>
<dbReference type="AlphaFoldDB" id="A0A075SCW6"/>
<evidence type="ECO:0000256" key="2">
    <source>
        <dbReference type="ARBA" id="ARBA00007532"/>
    </source>
</evidence>
<dbReference type="InterPro" id="IPR023753">
    <property type="entry name" value="FAD/NAD-binding_dom"/>
</dbReference>
<dbReference type="PATRIC" id="fig|1214179.4.peg.731"/>
<evidence type="ECO:0000313" key="11">
    <source>
        <dbReference type="Proteomes" id="UP000028185"/>
    </source>
</evidence>
<dbReference type="GO" id="GO:0016668">
    <property type="term" value="F:oxidoreductase activity, acting on a sulfur group of donors, NAD(P) as acceptor"/>
    <property type="evidence" value="ECO:0007669"/>
    <property type="project" value="InterPro"/>
</dbReference>
<keyword evidence="4" id="KW-0274">FAD</keyword>
<dbReference type="InterPro" id="IPR036188">
    <property type="entry name" value="FAD/NAD-bd_sf"/>
</dbReference>
<comment type="similarity">
    <text evidence="2">Belongs to the class-I pyridine nucleotide-disulfide oxidoreductase family.</text>
</comment>
<evidence type="ECO:0000256" key="1">
    <source>
        <dbReference type="ARBA" id="ARBA00001974"/>
    </source>
</evidence>
<gene>
    <name evidence="10" type="ORF">ID09_03820</name>
</gene>
<dbReference type="Gene3D" id="3.50.50.60">
    <property type="entry name" value="FAD/NAD(P)-binding domain"/>
    <property type="match status" value="1"/>
</dbReference>
<dbReference type="HOGENOM" id="CLU_2275965_0_0_9"/>
<evidence type="ECO:0000313" key="10">
    <source>
        <dbReference type="EMBL" id="AIG43217.1"/>
    </source>
</evidence>
<dbReference type="PANTHER" id="PTHR43014:SF4">
    <property type="entry name" value="PYRIDINE NUCLEOTIDE-DISULFIDE OXIDOREDUCTASE RCLA-RELATED"/>
    <property type="match status" value="1"/>
</dbReference>
<evidence type="ECO:0000256" key="5">
    <source>
        <dbReference type="ARBA" id="ARBA00022857"/>
    </source>
</evidence>
<sequence length="102" mass="11114">MEQFDLLVIGFGKAGKTLAGKLSAAGKKVALVEENPAMFGGTCINIGCIPTKTLFGRNSEELINLIAMAIDNKIPYTYFKTQIFTHPTMAENLNDVFSLIEN</sequence>